<comment type="subcellular location">
    <subcellularLocation>
        <location evidence="1 10">Cell outer membrane</location>
    </subcellularLocation>
</comment>
<dbReference type="InterPro" id="IPR013356">
    <property type="entry name" value="T2SS_GspD"/>
</dbReference>
<dbReference type="AlphaFoldDB" id="A0A1G5DNR9"/>
<keyword evidence="16" id="KW-1185">Reference proteome</keyword>
<dbReference type="PANTHER" id="PTHR30332">
    <property type="entry name" value="PROBABLE GENERAL SECRETION PATHWAY PROTEIN D"/>
    <property type="match status" value="1"/>
</dbReference>
<reference evidence="16" key="1">
    <citation type="submission" date="2016-10" db="EMBL/GenBank/DDBJ databases">
        <authorList>
            <person name="Varghese N."/>
        </authorList>
    </citation>
    <scope>NUCLEOTIDE SEQUENCE [LARGE SCALE GENOMIC DNA]</scope>
    <source>
        <strain evidence="16">HL 19</strain>
    </source>
</reference>
<feature type="domain" description="GspD-like N0" evidence="14">
    <location>
        <begin position="43"/>
        <end position="111"/>
    </location>
</feature>
<evidence type="ECO:0000259" key="12">
    <source>
        <dbReference type="Pfam" id="PF00263"/>
    </source>
</evidence>
<dbReference type="Proteomes" id="UP000183104">
    <property type="component" value="Unassembled WGS sequence"/>
</dbReference>
<sequence length="656" mass="71688">MGMGHVQTRLPEPVFPRAILLAVFLLASLAVWSGKARAEVNFDFEDADLRAVIQAVAEFSGRNFLVDPRVEGKVTVVAPTALTEEEAFKAFESVLEVNGYMTVREGGVTKIVPQEEGKHRAIEVNEGEDGDRMITKVVRLEHVSAQRMVPILRPLVPAYGHLVAYPDTAALILTDRASNINRLTNIIDRLDKPTEAGELEVIPLSNASAKELADMLGRLYTDQGQENEEQTVVLADPRTNSLIIRGRETTREEIQELADGLDTPTGTEGNTRVIYLKNADAEDMVEVLESTVTEENGGGQEGAGAVADITIKADSQTNALVVRASKSDFRAIKGVVDKLDVRRLQVYVEALIAEISVDQAREFGIQWQASENLEDGTGVVGGTSFSVGDSIQASAQNPLGLGSGLSVGYVDGTLELPGGTEIINMAGLLRALETRSHTNVLSTPNLLTMDNEEAEIMVGRNVPFVTGSYSSTDTGAGSAVQNPFQTIEREDVGLTLRITPQITEGSAIKMNIYQEVSSVDQRGEARDIVTRKRSLETTVIAENDRMIVLGGLIQTDNQESVQEVPILGRIPILGNLFRYKRTSETKTNLMVFLRPRIVRGPEDMTERTSTKYDFIKDLQKDEGSQEETPPPMEEWERIAPRDLNGPTNGNGEETEQ</sequence>
<dbReference type="InterPro" id="IPR004846">
    <property type="entry name" value="T2SS/T3SS_dom"/>
</dbReference>
<dbReference type="Pfam" id="PF03958">
    <property type="entry name" value="Secretin_N"/>
    <property type="match status" value="3"/>
</dbReference>
<gene>
    <name evidence="15" type="ORF">SAMN05661077_1399</name>
</gene>
<keyword evidence="5" id="KW-0812">Transmembrane</keyword>
<name>A0A1G5DNR9_9GAMM</name>
<evidence type="ECO:0000256" key="11">
    <source>
        <dbReference type="SAM" id="MobiDB-lite"/>
    </source>
</evidence>
<evidence type="ECO:0000256" key="8">
    <source>
        <dbReference type="ARBA" id="ARBA00023136"/>
    </source>
</evidence>
<comment type="similarity">
    <text evidence="2">Belongs to the bacterial secretin family. GSP D subfamily.</text>
</comment>
<protein>
    <submittedName>
        <fullName evidence="15">General secretion pathway protein D</fullName>
    </submittedName>
</protein>
<evidence type="ECO:0000256" key="5">
    <source>
        <dbReference type="ARBA" id="ARBA00022692"/>
    </source>
</evidence>
<evidence type="ECO:0000256" key="7">
    <source>
        <dbReference type="ARBA" id="ARBA00022927"/>
    </source>
</evidence>
<keyword evidence="9" id="KW-0998">Cell outer membrane</keyword>
<keyword evidence="8" id="KW-0472">Membrane</keyword>
<dbReference type="InterPro" id="IPR050810">
    <property type="entry name" value="Bact_Secretion_Sys_Channel"/>
</dbReference>
<feature type="compositionally biased region" description="Polar residues" evidence="11">
    <location>
        <begin position="645"/>
        <end position="656"/>
    </location>
</feature>
<evidence type="ECO:0000256" key="9">
    <source>
        <dbReference type="ARBA" id="ARBA00023237"/>
    </source>
</evidence>
<dbReference type="InterPro" id="IPR038591">
    <property type="entry name" value="NolW-like_sf"/>
</dbReference>
<dbReference type="InterPro" id="IPR001775">
    <property type="entry name" value="GspD/PilQ"/>
</dbReference>
<keyword evidence="4" id="KW-1134">Transmembrane beta strand</keyword>
<evidence type="ECO:0000256" key="3">
    <source>
        <dbReference type="ARBA" id="ARBA00022448"/>
    </source>
</evidence>
<dbReference type="Pfam" id="PF00263">
    <property type="entry name" value="Secretin"/>
    <property type="match status" value="1"/>
</dbReference>
<proteinExistence type="inferred from homology"/>
<feature type="domain" description="NolW-like" evidence="13">
    <location>
        <begin position="271"/>
        <end position="345"/>
    </location>
</feature>
<feature type="domain" description="NolW-like" evidence="13">
    <location>
        <begin position="135"/>
        <end position="194"/>
    </location>
</feature>
<evidence type="ECO:0000256" key="1">
    <source>
        <dbReference type="ARBA" id="ARBA00004442"/>
    </source>
</evidence>
<dbReference type="InterPro" id="IPR049371">
    <property type="entry name" value="GspD-like_N0"/>
</dbReference>
<evidence type="ECO:0000259" key="14">
    <source>
        <dbReference type="Pfam" id="PF21305"/>
    </source>
</evidence>
<dbReference type="Gene3D" id="3.30.1370.120">
    <property type="match status" value="3"/>
</dbReference>
<dbReference type="PANTHER" id="PTHR30332:SF24">
    <property type="entry name" value="SECRETIN GSPD-RELATED"/>
    <property type="match status" value="1"/>
</dbReference>
<keyword evidence="3 10" id="KW-0813">Transport</keyword>
<accession>A0A1G5DNR9</accession>
<evidence type="ECO:0000259" key="13">
    <source>
        <dbReference type="Pfam" id="PF03958"/>
    </source>
</evidence>
<keyword evidence="6" id="KW-0732">Signal</keyword>
<dbReference type="OrthoDB" id="9775455at2"/>
<evidence type="ECO:0000256" key="10">
    <source>
        <dbReference type="RuleBase" id="RU004004"/>
    </source>
</evidence>
<dbReference type="GO" id="GO:0015628">
    <property type="term" value="P:protein secretion by the type II secretion system"/>
    <property type="evidence" value="ECO:0007669"/>
    <property type="project" value="InterPro"/>
</dbReference>
<feature type="domain" description="Type II/III secretion system secretin-like" evidence="12">
    <location>
        <begin position="431"/>
        <end position="599"/>
    </location>
</feature>
<keyword evidence="7" id="KW-0653">Protein transport</keyword>
<dbReference type="InterPro" id="IPR005644">
    <property type="entry name" value="NolW-like"/>
</dbReference>
<evidence type="ECO:0000256" key="2">
    <source>
        <dbReference type="ARBA" id="ARBA00006980"/>
    </source>
</evidence>
<feature type="domain" description="NolW-like" evidence="13">
    <location>
        <begin position="200"/>
        <end position="264"/>
    </location>
</feature>
<evidence type="ECO:0000256" key="4">
    <source>
        <dbReference type="ARBA" id="ARBA00022452"/>
    </source>
</evidence>
<dbReference type="Pfam" id="PF21305">
    <property type="entry name" value="type_II_gspD_N0"/>
    <property type="match status" value="1"/>
</dbReference>
<organism evidence="15 16">
    <name type="scientific">Thiohalorhabdus denitrificans</name>
    <dbReference type="NCBI Taxonomy" id="381306"/>
    <lineage>
        <taxon>Bacteria</taxon>
        <taxon>Pseudomonadati</taxon>
        <taxon>Pseudomonadota</taxon>
        <taxon>Gammaproteobacteria</taxon>
        <taxon>Thiohalorhabdales</taxon>
        <taxon>Thiohalorhabdaceae</taxon>
        <taxon>Thiohalorhabdus</taxon>
    </lineage>
</organism>
<evidence type="ECO:0000313" key="15">
    <source>
        <dbReference type="EMBL" id="SCY16237.1"/>
    </source>
</evidence>
<dbReference type="PRINTS" id="PR00811">
    <property type="entry name" value="BCTERIALGSPD"/>
</dbReference>
<evidence type="ECO:0000313" key="16">
    <source>
        <dbReference type="Proteomes" id="UP000183104"/>
    </source>
</evidence>
<evidence type="ECO:0000256" key="6">
    <source>
        <dbReference type="ARBA" id="ARBA00022729"/>
    </source>
</evidence>
<dbReference type="STRING" id="381306.AN478_08160"/>
<dbReference type="EMBL" id="FMUN01000003">
    <property type="protein sequence ID" value="SCY16237.1"/>
    <property type="molecule type" value="Genomic_DNA"/>
</dbReference>
<dbReference type="NCBIfam" id="TIGR02517">
    <property type="entry name" value="type_II_gspD"/>
    <property type="match status" value="1"/>
</dbReference>
<dbReference type="GO" id="GO:0009279">
    <property type="term" value="C:cell outer membrane"/>
    <property type="evidence" value="ECO:0007669"/>
    <property type="project" value="UniProtKB-SubCell"/>
</dbReference>
<dbReference type="GO" id="GO:0015627">
    <property type="term" value="C:type II protein secretion system complex"/>
    <property type="evidence" value="ECO:0007669"/>
    <property type="project" value="InterPro"/>
</dbReference>
<feature type="region of interest" description="Disordered" evidence="11">
    <location>
        <begin position="617"/>
        <end position="656"/>
    </location>
</feature>